<protein>
    <recommendedName>
        <fullName evidence="6">Protease prsW family protein</fullName>
    </recommendedName>
</protein>
<feature type="region of interest" description="Disordered" evidence="1">
    <location>
        <begin position="697"/>
        <end position="744"/>
    </location>
</feature>
<dbReference type="VEuPathDB" id="ToxoDB:NCLIV_052030"/>
<proteinExistence type="predicted"/>
<accession>F0VL25</accession>
<evidence type="ECO:0000313" key="5">
    <source>
        <dbReference type="Proteomes" id="UP000007494"/>
    </source>
</evidence>
<feature type="compositionally biased region" description="Basic and acidic residues" evidence="1">
    <location>
        <begin position="732"/>
        <end position="744"/>
    </location>
</feature>
<evidence type="ECO:0000313" key="4">
    <source>
        <dbReference type="EMBL" id="CEL69494.1"/>
    </source>
</evidence>
<reference evidence="3" key="1">
    <citation type="submission" date="2011-02" db="EMBL/GenBank/DDBJ databases">
        <authorList>
            <person name="Aslett M."/>
        </authorList>
    </citation>
    <scope>NUCLEOTIDE SEQUENCE</scope>
    <source>
        <strain evidence="3">Liverpool</strain>
    </source>
</reference>
<dbReference type="GO" id="GO:0008233">
    <property type="term" value="F:peptidase activity"/>
    <property type="evidence" value="ECO:0007669"/>
    <property type="project" value="InterPro"/>
</dbReference>
<organism evidence="3 5">
    <name type="scientific">Neospora caninum (strain Liverpool)</name>
    <dbReference type="NCBI Taxonomy" id="572307"/>
    <lineage>
        <taxon>Eukaryota</taxon>
        <taxon>Sar</taxon>
        <taxon>Alveolata</taxon>
        <taxon>Apicomplexa</taxon>
        <taxon>Conoidasida</taxon>
        <taxon>Coccidia</taxon>
        <taxon>Eucoccidiorida</taxon>
        <taxon>Eimeriorina</taxon>
        <taxon>Sarcocystidae</taxon>
        <taxon>Neospora</taxon>
    </lineage>
</organism>
<dbReference type="Pfam" id="PF13367">
    <property type="entry name" value="PrsW-protease"/>
    <property type="match status" value="1"/>
</dbReference>
<evidence type="ECO:0000313" key="3">
    <source>
        <dbReference type="EMBL" id="CBZ54777.1"/>
    </source>
</evidence>
<dbReference type="EMBL" id="FR823391">
    <property type="protein sequence ID" value="CBZ54777.1"/>
    <property type="molecule type" value="Genomic_DNA"/>
</dbReference>
<keyword evidence="2" id="KW-0812">Transmembrane</keyword>
<sequence length="744" mass="77465">MRSFTMSSSVSSSPSPRCPASPGASPQGAQPAPFHVSASPPSGWPHTGATPSPTPQSPASLSRPLYLPPPYLGHNATENPHAPTVPPAQSPHNGDTTDAREADDVQGCLCCLRSFSPTLFIAAVLGTWTFAGGVAGEIVLAFATLPAMFMVYGLYASAKARSLSGLCLLEFFWLGAFLSVCIAMCLELVANATLYSTFLSCLPPLPSSSSSLIPGFASGDFLNALASAPAGVPRYSADSPSLLEPEDSSAHAPASPLSSAFSASPPPLSLLEMLLSWTPAPLLAPLSLPFSFPLSASTQPHACLQTPQTALLTGTSADSVSSSPFSAPLSAFSVSPDSTSWGWPGLFSRLTERVHEIGSLPTLGCSLSLVAFMILCVGLVEEFAKLVVLHRLQVHTPAALAATGAEAASEQRGANCCTPCWTRRAAHPVGVCLAGCAAGAGFAMAENISYTLGRRGFFAEHLIVALVRAFTAVPTHIANSGMAAANLALAWYSECSFPAVSLSSSLASHQQPLISTSSPFSPRVRFWAQLLPSLLTPSLLHGTYDAALRLSAAYAQPSAAGDDNAAVVASVFLLVSLLAWLLTLLLFWKKWRSVRDLPTFGAASRGLSSDLSRVYPAGPAWSADPRVHWSVAQMPVPLSTYAPQNSPFFHGHAGAVPFYSPFAVAPAFPFGSPAASGAEAGVRADVLVWEERRRQANMGGLGAPRPRALSPAPLPESGHAATSAARPMAGGERGEGREETDRSQ</sequence>
<reference evidence="4" key="4">
    <citation type="journal article" date="2015" name="PLoS ONE">
        <title>Comprehensive Evaluation of Toxoplasma gondii VEG and Neospora caninum LIV Genomes with Tachyzoite Stage Transcriptome and Proteome Defines Novel Transcript Features.</title>
        <authorList>
            <person name="Ramaprasad A."/>
            <person name="Mourier T."/>
            <person name="Naeem R."/>
            <person name="Malas T.B."/>
            <person name="Moussa E."/>
            <person name="Panigrahi A."/>
            <person name="Vermont S.J."/>
            <person name="Otto T.D."/>
            <person name="Wastling J."/>
            <person name="Pain A."/>
        </authorList>
    </citation>
    <scope>NUCLEOTIDE SEQUENCE</scope>
    <source>
        <strain evidence="4">Liverpool</strain>
    </source>
</reference>
<feature type="transmembrane region" description="Helical" evidence="2">
    <location>
        <begin position="171"/>
        <end position="190"/>
    </location>
</feature>
<reference evidence="5" key="3">
    <citation type="journal article" date="2012" name="PLoS Pathog.">
        <title>Comparative genomics of the apicomplexan parasites Toxoplasma gondii and Neospora caninum: Coccidia differing in host range and transmission strategy.</title>
        <authorList>
            <person name="Reid A.J."/>
            <person name="Vermont S.J."/>
            <person name="Cotton J.A."/>
            <person name="Harris D."/>
            <person name="Hill-Cawthorne G.A."/>
            <person name="Konen-Waisman S."/>
            <person name="Latham S.M."/>
            <person name="Mourier T."/>
            <person name="Norton R."/>
            <person name="Quail M.A."/>
            <person name="Sanders M."/>
            <person name="Shanmugam D."/>
            <person name="Sohal A."/>
            <person name="Wasmuth J.D."/>
            <person name="Brunk B."/>
            <person name="Grigg M.E."/>
            <person name="Howard J.C."/>
            <person name="Parkinson J."/>
            <person name="Roos D.S."/>
            <person name="Trees A.J."/>
            <person name="Berriman M."/>
            <person name="Pain A."/>
            <person name="Wastling J.M."/>
        </authorList>
    </citation>
    <scope>NUCLEOTIDE SEQUENCE [LARGE SCALE GENOMIC DNA]</scope>
    <source>
        <strain evidence="5">Liverpool</strain>
    </source>
</reference>
<feature type="region of interest" description="Disordered" evidence="1">
    <location>
        <begin position="1"/>
        <end position="100"/>
    </location>
</feature>
<dbReference type="InterPro" id="IPR026898">
    <property type="entry name" value="PrsW"/>
</dbReference>
<evidence type="ECO:0008006" key="6">
    <source>
        <dbReference type="Google" id="ProtNLM"/>
    </source>
</evidence>
<keyword evidence="5" id="KW-1185">Reference proteome</keyword>
<feature type="region of interest" description="Disordered" evidence="1">
    <location>
        <begin position="237"/>
        <end position="258"/>
    </location>
</feature>
<dbReference type="EMBL" id="LN714485">
    <property type="protein sequence ID" value="CEL69494.1"/>
    <property type="molecule type" value="Genomic_DNA"/>
</dbReference>
<gene>
    <name evidence="4" type="ORF">BN1204_052030</name>
    <name evidence="3" type="ORF">NCLIV_052030</name>
</gene>
<dbReference type="InParanoid" id="F0VL25"/>
<dbReference type="Proteomes" id="UP000007494">
    <property type="component" value="Chromosome X"/>
</dbReference>
<evidence type="ECO:0000256" key="1">
    <source>
        <dbReference type="SAM" id="MobiDB-lite"/>
    </source>
</evidence>
<name>F0VL25_NEOCL</name>
<evidence type="ECO:0000256" key="2">
    <source>
        <dbReference type="SAM" id="Phobius"/>
    </source>
</evidence>
<feature type="transmembrane region" description="Helical" evidence="2">
    <location>
        <begin position="565"/>
        <end position="588"/>
    </location>
</feature>
<feature type="transmembrane region" description="Helical" evidence="2">
    <location>
        <begin position="119"/>
        <end position="151"/>
    </location>
</feature>
<dbReference type="RefSeq" id="XP_003884805.1">
    <property type="nucleotide sequence ID" value="XM_003884756.1"/>
</dbReference>
<keyword evidence="2" id="KW-0472">Membrane</keyword>
<keyword evidence="2" id="KW-1133">Transmembrane helix</keyword>
<dbReference type="GeneID" id="13446481"/>
<dbReference type="AlphaFoldDB" id="F0VL25"/>
<dbReference type="OMA" id="VAFMIFC"/>
<reference evidence="3" key="2">
    <citation type="submission" date="2011-03" db="EMBL/GenBank/DDBJ databases">
        <title>Comparative genomics and transcriptomics of Neospora caninum and Toxoplasma gondii.</title>
        <authorList>
            <person name="Reid A.J."/>
            <person name="Sohal A."/>
            <person name="Harris D."/>
            <person name="Quail M."/>
            <person name="Sanders M."/>
            <person name="Berriman M."/>
            <person name="Wastling J.M."/>
            <person name="Pain A."/>
        </authorList>
    </citation>
    <scope>NUCLEOTIDE SEQUENCE</scope>
    <source>
        <strain evidence="3">Liverpool</strain>
    </source>
</reference>
<dbReference type="eggNOG" id="ENOG502SEMX">
    <property type="taxonomic scope" value="Eukaryota"/>
</dbReference>
<dbReference type="OrthoDB" id="333462at2759"/>
<feature type="compositionally biased region" description="Low complexity" evidence="1">
    <location>
        <begin position="7"/>
        <end position="33"/>
    </location>
</feature>